<dbReference type="InterPro" id="IPR014727">
    <property type="entry name" value="TopoI_cat_a/b-sub_euk"/>
</dbReference>
<proteinExistence type="inferred from homology"/>
<dbReference type="InterPro" id="IPR051062">
    <property type="entry name" value="Topoisomerase_IB"/>
</dbReference>
<keyword evidence="10" id="KW-1185">Reference proteome</keyword>
<keyword evidence="5 7" id="KW-0238">DNA-binding</keyword>
<evidence type="ECO:0000256" key="5">
    <source>
        <dbReference type="ARBA" id="ARBA00023125"/>
    </source>
</evidence>
<dbReference type="InterPro" id="IPR013500">
    <property type="entry name" value="TopoI_cat_euk"/>
</dbReference>
<evidence type="ECO:0000313" key="9">
    <source>
        <dbReference type="EnsemblMetazoa" id="G35009.2:cds"/>
    </source>
</evidence>
<dbReference type="SUPFAM" id="SSF56349">
    <property type="entry name" value="DNA breaking-rejoining enzymes"/>
    <property type="match status" value="1"/>
</dbReference>
<dbReference type="InterPro" id="IPR011010">
    <property type="entry name" value="DNA_brk_join_enz"/>
</dbReference>
<dbReference type="EnsemblMetazoa" id="G35009.2">
    <property type="protein sequence ID" value="G35009.2:cds"/>
    <property type="gene ID" value="G35009"/>
</dbReference>
<dbReference type="EC" id="5.6.2.1" evidence="3"/>
<comment type="catalytic activity">
    <reaction evidence="1 7">
        <text>ATP-independent breakage of single-stranded DNA, followed by passage and rejoining.</text>
        <dbReference type="EC" id="5.6.2.1"/>
    </reaction>
</comment>
<protein>
    <recommendedName>
        <fullName evidence="3">DNA topoisomerase</fullName>
        <ecNumber evidence="3">5.6.2.1</ecNumber>
    </recommendedName>
</protein>
<dbReference type="GO" id="GO:0003917">
    <property type="term" value="F:DNA topoisomerase type I (single strand cut, ATP-independent) activity"/>
    <property type="evidence" value="ECO:0007669"/>
    <property type="project" value="UniProtKB-UniRule"/>
</dbReference>
<sequence>MKDNVFDLLRTTHLNTYLKTFMDGLTAKVFRTYHACRKMQQELDNFICAKKHQSYKISYCKDSIKSVAIFLNHQQAVTKKGGNKEFETSLTSAKLYYIDPRIVVGWCTKWCVPIEKIYSTSERGKLLWAMTAEADYNFLEHAI</sequence>
<dbReference type="PANTHER" id="PTHR10290:SF3">
    <property type="entry name" value="DNA TOPOISOMERASE 1"/>
    <property type="match status" value="1"/>
</dbReference>
<dbReference type="GO" id="GO:0003677">
    <property type="term" value="F:DNA binding"/>
    <property type="evidence" value="ECO:0007669"/>
    <property type="project" value="UniProtKB-UniRule"/>
</dbReference>
<dbReference type="GO" id="GO:0005694">
    <property type="term" value="C:chromosome"/>
    <property type="evidence" value="ECO:0007669"/>
    <property type="project" value="InterPro"/>
</dbReference>
<dbReference type="InterPro" id="IPR014711">
    <property type="entry name" value="TopoI_cat_a-hlx-sub_euk"/>
</dbReference>
<evidence type="ECO:0000313" key="10">
    <source>
        <dbReference type="Proteomes" id="UP000005408"/>
    </source>
</evidence>
<evidence type="ECO:0000256" key="1">
    <source>
        <dbReference type="ARBA" id="ARBA00000213"/>
    </source>
</evidence>
<dbReference type="GO" id="GO:0005730">
    <property type="term" value="C:nucleolus"/>
    <property type="evidence" value="ECO:0007669"/>
    <property type="project" value="TreeGrafter"/>
</dbReference>
<dbReference type="Gene3D" id="3.90.15.10">
    <property type="entry name" value="Topoisomerase I, Chain A, domain 3"/>
    <property type="match status" value="1"/>
</dbReference>
<accession>A0A8W8MTN5</accession>
<name>A0A8W8MTN5_MAGGI</name>
<feature type="active site" description="O-(3'-phospho-DNA)-tyrosine intermediate" evidence="7">
    <location>
        <position position="97"/>
    </location>
</feature>
<dbReference type="AlphaFoldDB" id="A0A8W8MTN5"/>
<feature type="domain" description="DNA topoisomerase I catalytic core eukaryotic-type" evidence="8">
    <location>
        <begin position="2"/>
        <end position="87"/>
    </location>
</feature>
<evidence type="ECO:0000256" key="4">
    <source>
        <dbReference type="ARBA" id="ARBA00023029"/>
    </source>
</evidence>
<comment type="similarity">
    <text evidence="2 7">Belongs to the type IB topoisomerase family.</text>
</comment>
<reference evidence="9" key="1">
    <citation type="submission" date="2022-08" db="UniProtKB">
        <authorList>
            <consortium name="EnsemblMetazoa"/>
        </authorList>
    </citation>
    <scope>IDENTIFICATION</scope>
    <source>
        <strain evidence="9">05x7-T-G4-1.051#20</strain>
    </source>
</reference>
<dbReference type="Proteomes" id="UP000005408">
    <property type="component" value="Unassembled WGS sequence"/>
</dbReference>
<dbReference type="GO" id="GO:0007059">
    <property type="term" value="P:chromosome segregation"/>
    <property type="evidence" value="ECO:0007669"/>
    <property type="project" value="TreeGrafter"/>
</dbReference>
<evidence type="ECO:0000256" key="2">
    <source>
        <dbReference type="ARBA" id="ARBA00006645"/>
    </source>
</evidence>
<keyword evidence="4 7" id="KW-0799">Topoisomerase</keyword>
<evidence type="ECO:0000259" key="8">
    <source>
        <dbReference type="Pfam" id="PF01028"/>
    </source>
</evidence>
<dbReference type="InterPro" id="IPR001631">
    <property type="entry name" value="TopoI"/>
</dbReference>
<dbReference type="GO" id="GO:0006265">
    <property type="term" value="P:DNA topological change"/>
    <property type="evidence" value="ECO:0007669"/>
    <property type="project" value="UniProtKB-UniRule"/>
</dbReference>
<evidence type="ECO:0000256" key="7">
    <source>
        <dbReference type="PROSITE-ProRule" id="PRU01382"/>
    </source>
</evidence>
<dbReference type="PROSITE" id="PS52038">
    <property type="entry name" value="TOPO_IB_2"/>
    <property type="match status" value="1"/>
</dbReference>
<dbReference type="Pfam" id="PF01028">
    <property type="entry name" value="Topoisom_I"/>
    <property type="match status" value="1"/>
</dbReference>
<organism evidence="9 10">
    <name type="scientific">Magallana gigas</name>
    <name type="common">Pacific oyster</name>
    <name type="synonym">Crassostrea gigas</name>
    <dbReference type="NCBI Taxonomy" id="29159"/>
    <lineage>
        <taxon>Eukaryota</taxon>
        <taxon>Metazoa</taxon>
        <taxon>Spiralia</taxon>
        <taxon>Lophotrochozoa</taxon>
        <taxon>Mollusca</taxon>
        <taxon>Bivalvia</taxon>
        <taxon>Autobranchia</taxon>
        <taxon>Pteriomorphia</taxon>
        <taxon>Ostreida</taxon>
        <taxon>Ostreoidea</taxon>
        <taxon>Ostreidae</taxon>
        <taxon>Magallana</taxon>
    </lineage>
</organism>
<dbReference type="Gene3D" id="1.10.132.10">
    <property type="match status" value="1"/>
</dbReference>
<keyword evidence="6 7" id="KW-0413">Isomerase</keyword>
<evidence type="ECO:0000256" key="3">
    <source>
        <dbReference type="ARBA" id="ARBA00012891"/>
    </source>
</evidence>
<evidence type="ECO:0000256" key="6">
    <source>
        <dbReference type="ARBA" id="ARBA00023235"/>
    </source>
</evidence>
<dbReference type="GO" id="GO:0006260">
    <property type="term" value="P:DNA replication"/>
    <property type="evidence" value="ECO:0007669"/>
    <property type="project" value="TreeGrafter"/>
</dbReference>
<dbReference type="PRINTS" id="PR00416">
    <property type="entry name" value="EUTPISMRASEI"/>
</dbReference>
<dbReference type="PANTHER" id="PTHR10290">
    <property type="entry name" value="DNA TOPOISOMERASE I"/>
    <property type="match status" value="1"/>
</dbReference>